<protein>
    <recommendedName>
        <fullName evidence="2">DUF8030 domain-containing protein</fullName>
    </recommendedName>
</protein>
<keyword evidence="4" id="KW-1185">Reference proteome</keyword>
<accession>A0AAV3S4R4</accession>
<feature type="region of interest" description="Disordered" evidence="1">
    <location>
        <begin position="1"/>
        <end position="21"/>
    </location>
</feature>
<dbReference type="EMBL" id="BAAABL010000003">
    <property type="protein sequence ID" value="GAA0289845.1"/>
    <property type="molecule type" value="Genomic_DNA"/>
</dbReference>
<organism evidence="3 4">
    <name type="scientific">Halarchaeum salinum</name>
    <dbReference type="NCBI Taxonomy" id="489912"/>
    <lineage>
        <taxon>Archaea</taxon>
        <taxon>Methanobacteriati</taxon>
        <taxon>Methanobacteriota</taxon>
        <taxon>Stenosarchaea group</taxon>
        <taxon>Halobacteria</taxon>
        <taxon>Halobacteriales</taxon>
        <taxon>Halobacteriaceae</taxon>
    </lineage>
</organism>
<dbReference type="Proteomes" id="UP001500837">
    <property type="component" value="Unassembled WGS sequence"/>
</dbReference>
<evidence type="ECO:0000259" key="2">
    <source>
        <dbReference type="Pfam" id="PF26073"/>
    </source>
</evidence>
<feature type="compositionally biased region" description="Basic and acidic residues" evidence="1">
    <location>
        <begin position="1"/>
        <end position="15"/>
    </location>
</feature>
<dbReference type="RefSeq" id="WP_049934116.1">
    <property type="nucleotide sequence ID" value="NZ_BAAABL010000003.1"/>
</dbReference>
<name>A0AAV3S4R4_9EURY</name>
<evidence type="ECO:0000256" key="1">
    <source>
        <dbReference type="SAM" id="MobiDB-lite"/>
    </source>
</evidence>
<comment type="caution">
    <text evidence="3">The sequence shown here is derived from an EMBL/GenBank/DDBJ whole genome shotgun (WGS) entry which is preliminary data.</text>
</comment>
<feature type="domain" description="DUF8030" evidence="2">
    <location>
        <begin position="45"/>
        <end position="118"/>
    </location>
</feature>
<sequence>MYEDDERRGRQRLEAELEPEQYPRTPLQLRVPNDLGRFAIERFVEGIITALKREPVGVEYTSTTLVGTKRTQYIAQGSGTVFQKRLYDPRLGWRETSVRQLVARDELVNRLTLDRPAEDGQWARRRDICHVLRVDIVRLSSRAQPIFFCLLGRSCLVGSV</sequence>
<dbReference type="AlphaFoldDB" id="A0AAV3S4R4"/>
<reference evidence="3 4" key="1">
    <citation type="journal article" date="2019" name="Int. J. Syst. Evol. Microbiol.">
        <title>The Global Catalogue of Microorganisms (GCM) 10K type strain sequencing project: providing services to taxonomists for standard genome sequencing and annotation.</title>
        <authorList>
            <consortium name="The Broad Institute Genomics Platform"/>
            <consortium name="The Broad Institute Genome Sequencing Center for Infectious Disease"/>
            <person name="Wu L."/>
            <person name="Ma J."/>
        </authorList>
    </citation>
    <scope>NUCLEOTIDE SEQUENCE [LARGE SCALE GENOMIC DNA]</scope>
    <source>
        <strain evidence="3 4">JCM 16330</strain>
    </source>
</reference>
<proteinExistence type="predicted"/>
<evidence type="ECO:0000313" key="4">
    <source>
        <dbReference type="Proteomes" id="UP001500837"/>
    </source>
</evidence>
<gene>
    <name evidence="3" type="ORF">GCM10009066_00460</name>
</gene>
<dbReference type="Pfam" id="PF26073">
    <property type="entry name" value="DUF8030"/>
    <property type="match status" value="1"/>
</dbReference>
<evidence type="ECO:0000313" key="3">
    <source>
        <dbReference type="EMBL" id="GAA0289845.1"/>
    </source>
</evidence>
<dbReference type="InterPro" id="IPR058343">
    <property type="entry name" value="DUF8030"/>
</dbReference>